<sequence length="496" mass="55431">MSPAEKGDLTMFSTKLSPIALSLVLAASFGVGCKKDDETNNPDGNKEVKDASEAEVPDEEAKAQFAEVYAEYEKAKEDGSLSQAECEKVAKGFDEVYESNKRSMLVARFNVGALWAECGDLEKATKVYKELADKNFHLALNNLGVMAWNDGKTKQALELFQKSVDADKKQAFAARNNLAAAHRDRYADKVDPEDFKTAEKQIQNVLAVDTSNQAAYENLARLYYDRGRLKDPSYLVLANLVVTQAIRVLEKENKQSADIRNLQGLLFMQDDNQIDALKAFKKAVEIDANHADANRNIGFIAIRFRDYTSAEKAFDTALKDAAVKRDIEVYIAMGVAKRGLKKFKEAEEWYRKAMEVDKKDPRPWYNLGVLSQDHLIGQDDVDQKQIEEFYNTAKEHYGKFIKMAEGNKKLAEPLQDAKDRIIIIDDAIQTFRVMEELERKAAELAAAEKKAEEERRKRLLEMEQKAAASGAPSPEEEADKAAAAEAEAAKAAEGGE</sequence>
<evidence type="ECO:0000313" key="3">
    <source>
        <dbReference type="EMBL" id="EDM74361.1"/>
    </source>
</evidence>
<feature type="compositionally biased region" description="Basic and acidic residues" evidence="2">
    <location>
        <begin position="443"/>
        <end position="464"/>
    </location>
</feature>
<comment type="caution">
    <text evidence="3">The sequence shown here is derived from an EMBL/GenBank/DDBJ whole genome shotgun (WGS) entry which is preliminary data.</text>
</comment>
<evidence type="ECO:0000313" key="4">
    <source>
        <dbReference type="Proteomes" id="UP000005801"/>
    </source>
</evidence>
<name>A6GIF0_9BACT</name>
<dbReference type="Pfam" id="PF13374">
    <property type="entry name" value="TPR_10"/>
    <property type="match status" value="1"/>
</dbReference>
<dbReference type="STRING" id="391625.PPSIR1_33968"/>
<dbReference type="eggNOG" id="COG0457">
    <property type="taxonomic scope" value="Bacteria"/>
</dbReference>
<feature type="repeat" description="TPR" evidence="1">
    <location>
        <begin position="327"/>
        <end position="360"/>
    </location>
</feature>
<dbReference type="EMBL" id="ABCS01000135">
    <property type="protein sequence ID" value="EDM74361.1"/>
    <property type="molecule type" value="Genomic_DNA"/>
</dbReference>
<dbReference type="PROSITE" id="PS51257">
    <property type="entry name" value="PROKAR_LIPOPROTEIN"/>
    <property type="match status" value="1"/>
</dbReference>
<evidence type="ECO:0000256" key="2">
    <source>
        <dbReference type="SAM" id="MobiDB-lite"/>
    </source>
</evidence>
<dbReference type="InterPro" id="IPR019734">
    <property type="entry name" value="TPR_rpt"/>
</dbReference>
<dbReference type="Pfam" id="PF13181">
    <property type="entry name" value="TPR_8"/>
    <property type="match status" value="1"/>
</dbReference>
<feature type="compositionally biased region" description="Basic and acidic residues" evidence="2">
    <location>
        <begin position="34"/>
        <end position="52"/>
    </location>
</feature>
<dbReference type="PROSITE" id="PS50005">
    <property type="entry name" value="TPR"/>
    <property type="match status" value="3"/>
</dbReference>
<reference evidence="3 4" key="1">
    <citation type="submission" date="2007-06" db="EMBL/GenBank/DDBJ databases">
        <authorList>
            <person name="Shimkets L."/>
            <person name="Ferriera S."/>
            <person name="Johnson J."/>
            <person name="Kravitz S."/>
            <person name="Beeson K."/>
            <person name="Sutton G."/>
            <person name="Rogers Y.-H."/>
            <person name="Friedman R."/>
            <person name="Frazier M."/>
            <person name="Venter J.C."/>
        </authorList>
    </citation>
    <scope>NUCLEOTIDE SEQUENCE [LARGE SCALE GENOMIC DNA]</scope>
    <source>
        <strain evidence="3 4">SIR-1</strain>
    </source>
</reference>
<dbReference type="SMART" id="SM00028">
    <property type="entry name" value="TPR"/>
    <property type="match status" value="4"/>
</dbReference>
<feature type="region of interest" description="Disordered" evidence="2">
    <location>
        <begin position="34"/>
        <end position="57"/>
    </location>
</feature>
<accession>A6GIF0</accession>
<dbReference type="SUPFAM" id="SSF48452">
    <property type="entry name" value="TPR-like"/>
    <property type="match status" value="2"/>
</dbReference>
<keyword evidence="1" id="KW-0802">TPR repeat</keyword>
<keyword evidence="4" id="KW-1185">Reference proteome</keyword>
<feature type="repeat" description="TPR" evidence="1">
    <location>
        <begin position="257"/>
        <end position="290"/>
    </location>
</feature>
<dbReference type="PANTHER" id="PTHR12558:SF13">
    <property type="entry name" value="CELL DIVISION CYCLE PROTEIN 27 HOMOLOG"/>
    <property type="match status" value="1"/>
</dbReference>
<feature type="repeat" description="TPR" evidence="1">
    <location>
        <begin position="137"/>
        <end position="170"/>
    </location>
</feature>
<dbReference type="Proteomes" id="UP000005801">
    <property type="component" value="Unassembled WGS sequence"/>
</dbReference>
<dbReference type="PANTHER" id="PTHR12558">
    <property type="entry name" value="CELL DIVISION CYCLE 16,23,27"/>
    <property type="match status" value="1"/>
</dbReference>
<dbReference type="Gene3D" id="1.25.40.10">
    <property type="entry name" value="Tetratricopeptide repeat domain"/>
    <property type="match status" value="2"/>
</dbReference>
<organism evidence="3 4">
    <name type="scientific">Plesiocystis pacifica SIR-1</name>
    <dbReference type="NCBI Taxonomy" id="391625"/>
    <lineage>
        <taxon>Bacteria</taxon>
        <taxon>Pseudomonadati</taxon>
        <taxon>Myxococcota</taxon>
        <taxon>Polyangia</taxon>
        <taxon>Nannocystales</taxon>
        <taxon>Nannocystaceae</taxon>
        <taxon>Plesiocystis</taxon>
    </lineage>
</organism>
<gene>
    <name evidence="3" type="ORF">PPSIR1_33968</name>
</gene>
<proteinExistence type="predicted"/>
<protein>
    <submittedName>
        <fullName evidence="3">Putative adventurous gliding protein T</fullName>
    </submittedName>
</protein>
<evidence type="ECO:0000256" key="1">
    <source>
        <dbReference type="PROSITE-ProRule" id="PRU00339"/>
    </source>
</evidence>
<dbReference type="InterPro" id="IPR011990">
    <property type="entry name" value="TPR-like_helical_dom_sf"/>
</dbReference>
<feature type="region of interest" description="Disordered" evidence="2">
    <location>
        <begin position="443"/>
        <end position="496"/>
    </location>
</feature>
<feature type="compositionally biased region" description="Basic and acidic residues" evidence="2">
    <location>
        <begin position="479"/>
        <end position="490"/>
    </location>
</feature>
<dbReference type="AlphaFoldDB" id="A6GIF0"/>